<dbReference type="Gene3D" id="3.40.710.10">
    <property type="entry name" value="DD-peptidase/beta-lactamase superfamily"/>
    <property type="match status" value="1"/>
</dbReference>
<dbReference type="Pfam" id="PF00144">
    <property type="entry name" value="Beta-lactamase"/>
    <property type="match status" value="1"/>
</dbReference>
<protein>
    <submittedName>
        <fullName evidence="3">Serine hydrolase</fullName>
    </submittedName>
</protein>
<dbReference type="AlphaFoldDB" id="A0A2U2B610"/>
<dbReference type="RefSeq" id="WP_109265386.1">
    <property type="nucleotide sequence ID" value="NZ_QEWP01000014.1"/>
</dbReference>
<evidence type="ECO:0000256" key="1">
    <source>
        <dbReference type="SAM" id="SignalP"/>
    </source>
</evidence>
<dbReference type="InterPro" id="IPR050789">
    <property type="entry name" value="Diverse_Enzym_Activities"/>
</dbReference>
<evidence type="ECO:0000313" key="4">
    <source>
        <dbReference type="Proteomes" id="UP000244956"/>
    </source>
</evidence>
<reference evidence="3 4" key="1">
    <citation type="submission" date="2018-05" db="EMBL/GenBank/DDBJ databases">
        <title>Marinilabilia rubrum sp. nov., isolated from saltern sediment.</title>
        <authorList>
            <person name="Zhang R."/>
        </authorList>
    </citation>
    <scope>NUCLEOTIDE SEQUENCE [LARGE SCALE GENOMIC DNA]</scope>
    <source>
        <strain evidence="3 4">WTE16</strain>
    </source>
</reference>
<feature type="chain" id="PRO_5015643845" evidence="1">
    <location>
        <begin position="28"/>
        <end position="418"/>
    </location>
</feature>
<dbReference type="EMBL" id="QEWP01000014">
    <property type="protein sequence ID" value="PWD98474.1"/>
    <property type="molecule type" value="Genomic_DNA"/>
</dbReference>
<dbReference type="InterPro" id="IPR001466">
    <property type="entry name" value="Beta-lactam-related"/>
</dbReference>
<dbReference type="OrthoDB" id="9805821at2"/>
<sequence length="418" mass="47150">MKSSVFRWTICLLVVLGTWLSSCQTSGDGKGNRVNYRSNLLDSLLHGAVINNEIPGAVACIVKEGQVVYHKAFGWKNMEKRLEMDTNDIFRMASMTKGMTAVAVLQLYERGLIQLDEPVKKYLPEFDDPKILLHVNEDSTFTAAPANKDITIRMLLTHTSGIGYGFQNEEYNALVLKNNVSEGFGNDDRTLAENVRRIAALPLLHEPGKKYTYGMSYDVLGHLIEVVSGIRYDKYIQHYILSPLQMTDSYFLIPEEEVGRLVKVYQPGANDVGIRKSNYELVNYPLIKERRAFSGGADLCSTASDYARFVEMVLNKGDYKGTRILGERYVEMMLSKQTSLKEGGYEQGFAAWVTNDKGAAEGPMDVGSFGFGGFFDTYSWADPQKDYVAVLLLQMYPENRHDIHSKFQRIVYGVIDEF</sequence>
<keyword evidence="1" id="KW-0732">Signal</keyword>
<gene>
    <name evidence="3" type="ORF">DDZ16_15450</name>
</gene>
<evidence type="ECO:0000313" key="3">
    <source>
        <dbReference type="EMBL" id="PWD98474.1"/>
    </source>
</evidence>
<feature type="domain" description="Beta-lactamase-related" evidence="2">
    <location>
        <begin position="44"/>
        <end position="400"/>
    </location>
</feature>
<dbReference type="PANTHER" id="PTHR43283:SF3">
    <property type="entry name" value="BETA-LACTAMASE FAMILY PROTEIN (AFU_ORTHOLOGUE AFUA_5G07500)"/>
    <property type="match status" value="1"/>
</dbReference>
<dbReference type="PROSITE" id="PS51257">
    <property type="entry name" value="PROKAR_LIPOPROTEIN"/>
    <property type="match status" value="1"/>
</dbReference>
<dbReference type="InterPro" id="IPR012338">
    <property type="entry name" value="Beta-lactam/transpept-like"/>
</dbReference>
<dbReference type="SUPFAM" id="SSF56601">
    <property type="entry name" value="beta-lactamase/transpeptidase-like"/>
    <property type="match status" value="1"/>
</dbReference>
<dbReference type="GO" id="GO:0016787">
    <property type="term" value="F:hydrolase activity"/>
    <property type="evidence" value="ECO:0007669"/>
    <property type="project" value="UniProtKB-KW"/>
</dbReference>
<feature type="signal peptide" evidence="1">
    <location>
        <begin position="1"/>
        <end position="27"/>
    </location>
</feature>
<organism evidence="3 4">
    <name type="scientific">Marinilabilia rubra</name>
    <dbReference type="NCBI Taxonomy" id="2162893"/>
    <lineage>
        <taxon>Bacteria</taxon>
        <taxon>Pseudomonadati</taxon>
        <taxon>Bacteroidota</taxon>
        <taxon>Bacteroidia</taxon>
        <taxon>Marinilabiliales</taxon>
        <taxon>Marinilabiliaceae</taxon>
        <taxon>Marinilabilia</taxon>
    </lineage>
</organism>
<name>A0A2U2B610_9BACT</name>
<evidence type="ECO:0000259" key="2">
    <source>
        <dbReference type="Pfam" id="PF00144"/>
    </source>
</evidence>
<accession>A0A2U2B610</accession>
<dbReference type="PANTHER" id="PTHR43283">
    <property type="entry name" value="BETA-LACTAMASE-RELATED"/>
    <property type="match status" value="1"/>
</dbReference>
<dbReference type="Proteomes" id="UP000244956">
    <property type="component" value="Unassembled WGS sequence"/>
</dbReference>
<comment type="caution">
    <text evidence="3">The sequence shown here is derived from an EMBL/GenBank/DDBJ whole genome shotgun (WGS) entry which is preliminary data.</text>
</comment>
<keyword evidence="3" id="KW-0378">Hydrolase</keyword>
<proteinExistence type="predicted"/>
<keyword evidence="4" id="KW-1185">Reference proteome</keyword>